<dbReference type="GO" id="GO:0005886">
    <property type="term" value="C:plasma membrane"/>
    <property type="evidence" value="ECO:0007669"/>
    <property type="project" value="TreeGrafter"/>
</dbReference>
<reference evidence="5" key="1">
    <citation type="journal article" date="2021" name="bioRxiv">
        <title>Whole Genome Assembly and Annotation of Northern Wild Rice, Zizania palustris L., Supports a Whole Genome Duplication in the Zizania Genus.</title>
        <authorList>
            <person name="Haas M."/>
            <person name="Kono T."/>
            <person name="Macchietto M."/>
            <person name="Millas R."/>
            <person name="McGilp L."/>
            <person name="Shao M."/>
            <person name="Duquette J."/>
            <person name="Hirsch C.N."/>
            <person name="Kimball J."/>
        </authorList>
    </citation>
    <scope>NUCLEOTIDE SEQUENCE</scope>
    <source>
        <tissue evidence="5">Fresh leaf tissue</tissue>
    </source>
</reference>
<accession>A0A8J5RCY3</accession>
<dbReference type="Pfam" id="PF02469">
    <property type="entry name" value="Fasciclin"/>
    <property type="match status" value="1"/>
</dbReference>
<feature type="signal peptide" evidence="3">
    <location>
        <begin position="1"/>
        <end position="21"/>
    </location>
</feature>
<feature type="region of interest" description="Disordered" evidence="1">
    <location>
        <begin position="186"/>
        <end position="245"/>
    </location>
</feature>
<dbReference type="OrthoDB" id="681021at2759"/>
<sequence>MATKLLTFVIFLAGVLPAADAAIDIGKVLGEHREFSLFSSLLSSTGVARATNSREAVTVLAPNNTAVVAALRGVPRGADTRALLSDVLSLHVILEYIDADKLELLAEGRSGDGTRVTTLLQANGKAQGRYAGFVHISVGEEEYDRITFTSGAIGSPWNATFEKAIAQLPPSVSVLQVSGFIFPPGVIPPQPRARQTSMPPAPSPAPGPMAHPPRQPLLPAPAPAPPRPTPATPNLTNTPPPSGNVIPIPIPSVDGGMNATLPSAAGHRVASSWGVAGLLFGLVVCLIWSL</sequence>
<evidence type="ECO:0000259" key="4">
    <source>
        <dbReference type="PROSITE" id="PS50213"/>
    </source>
</evidence>
<dbReference type="PANTHER" id="PTHR32382:SF34">
    <property type="entry name" value="FASCICLIN-LIKE ARABINOGALACTAN PROTEIN 3"/>
    <property type="match status" value="1"/>
</dbReference>
<name>A0A8J5RCY3_ZIZPA</name>
<feature type="chain" id="PRO_5035317920" description="FAS1 domain-containing protein" evidence="3">
    <location>
        <begin position="22"/>
        <end position="290"/>
    </location>
</feature>
<proteinExistence type="predicted"/>
<comment type="caution">
    <text evidence="5">The sequence shown here is derived from an EMBL/GenBank/DDBJ whole genome shotgun (WGS) entry which is preliminary data.</text>
</comment>
<keyword evidence="3" id="KW-0732">Signal</keyword>
<dbReference type="PANTHER" id="PTHR32382">
    <property type="entry name" value="FASCICLIN-LIKE ARABINOGALACTAN PROTEIN"/>
    <property type="match status" value="1"/>
</dbReference>
<dbReference type="InterPro" id="IPR000782">
    <property type="entry name" value="FAS1_domain"/>
</dbReference>
<dbReference type="InterPro" id="IPR033254">
    <property type="entry name" value="Plant_FLA"/>
</dbReference>
<keyword evidence="2" id="KW-0472">Membrane</keyword>
<evidence type="ECO:0000256" key="2">
    <source>
        <dbReference type="SAM" id="Phobius"/>
    </source>
</evidence>
<evidence type="ECO:0000256" key="1">
    <source>
        <dbReference type="SAM" id="MobiDB-lite"/>
    </source>
</evidence>
<evidence type="ECO:0000256" key="3">
    <source>
        <dbReference type="SAM" id="SignalP"/>
    </source>
</evidence>
<organism evidence="5 6">
    <name type="scientific">Zizania palustris</name>
    <name type="common">Northern wild rice</name>
    <dbReference type="NCBI Taxonomy" id="103762"/>
    <lineage>
        <taxon>Eukaryota</taxon>
        <taxon>Viridiplantae</taxon>
        <taxon>Streptophyta</taxon>
        <taxon>Embryophyta</taxon>
        <taxon>Tracheophyta</taxon>
        <taxon>Spermatophyta</taxon>
        <taxon>Magnoliopsida</taxon>
        <taxon>Liliopsida</taxon>
        <taxon>Poales</taxon>
        <taxon>Poaceae</taxon>
        <taxon>BOP clade</taxon>
        <taxon>Oryzoideae</taxon>
        <taxon>Oryzeae</taxon>
        <taxon>Zizaniinae</taxon>
        <taxon>Zizania</taxon>
    </lineage>
</organism>
<dbReference type="Proteomes" id="UP000729402">
    <property type="component" value="Unassembled WGS sequence"/>
</dbReference>
<protein>
    <recommendedName>
        <fullName evidence="4">FAS1 domain-containing protein</fullName>
    </recommendedName>
</protein>
<keyword evidence="2" id="KW-0812">Transmembrane</keyword>
<feature type="compositionally biased region" description="Pro residues" evidence="1">
    <location>
        <begin position="199"/>
        <end position="231"/>
    </location>
</feature>
<dbReference type="EMBL" id="JAAALK010000842">
    <property type="protein sequence ID" value="KAG8044197.1"/>
    <property type="molecule type" value="Genomic_DNA"/>
</dbReference>
<gene>
    <name evidence="5" type="ORF">GUJ93_ZPchr0228g22250</name>
</gene>
<evidence type="ECO:0000313" key="5">
    <source>
        <dbReference type="EMBL" id="KAG8044197.1"/>
    </source>
</evidence>
<feature type="domain" description="FAS1" evidence="4">
    <location>
        <begin position="22"/>
        <end position="160"/>
    </location>
</feature>
<dbReference type="PROSITE" id="PS50213">
    <property type="entry name" value="FAS1"/>
    <property type="match status" value="1"/>
</dbReference>
<keyword evidence="6" id="KW-1185">Reference proteome</keyword>
<dbReference type="AlphaFoldDB" id="A0A8J5RCY3"/>
<reference evidence="5" key="2">
    <citation type="submission" date="2021-02" db="EMBL/GenBank/DDBJ databases">
        <authorList>
            <person name="Kimball J.A."/>
            <person name="Haas M.W."/>
            <person name="Macchietto M."/>
            <person name="Kono T."/>
            <person name="Duquette J."/>
            <person name="Shao M."/>
        </authorList>
    </citation>
    <scope>NUCLEOTIDE SEQUENCE</scope>
    <source>
        <tissue evidence="5">Fresh leaf tissue</tissue>
    </source>
</reference>
<keyword evidence="2" id="KW-1133">Transmembrane helix</keyword>
<feature type="transmembrane region" description="Helical" evidence="2">
    <location>
        <begin position="270"/>
        <end position="289"/>
    </location>
</feature>
<evidence type="ECO:0000313" key="6">
    <source>
        <dbReference type="Proteomes" id="UP000729402"/>
    </source>
</evidence>